<dbReference type="SUPFAM" id="SSF52540">
    <property type="entry name" value="P-loop containing nucleoside triphosphate hydrolases"/>
    <property type="match status" value="1"/>
</dbReference>
<dbReference type="AlphaFoldDB" id="A0A2S4LS97"/>
<accession>A0A2S4LS97</accession>
<sequence>MPVIKLVQDVVNGKTGLQTLAQAGAPVPLPGLELVNEKGKVVADGELCWGGQKLAVLRDDQSDMVDEWTAQGWTVLVLDESMTGNHTEEQGVVHMATMHRAKGLEFDYVAVVAEPVWHFVGEAYHEG</sequence>
<protein>
    <recommendedName>
        <fullName evidence="3">UvrD-like helicase family protein</fullName>
    </recommendedName>
</protein>
<dbReference type="OrthoDB" id="5441773at2"/>
<dbReference type="InterPro" id="IPR027417">
    <property type="entry name" value="P-loop_NTPase"/>
</dbReference>
<keyword evidence="2" id="KW-1185">Reference proteome</keyword>
<evidence type="ECO:0008006" key="3">
    <source>
        <dbReference type="Google" id="ProtNLM"/>
    </source>
</evidence>
<dbReference type="Gene3D" id="3.40.50.300">
    <property type="entry name" value="P-loop containing nucleotide triphosphate hydrolases"/>
    <property type="match status" value="1"/>
</dbReference>
<evidence type="ECO:0000313" key="2">
    <source>
        <dbReference type="Proteomes" id="UP000237381"/>
    </source>
</evidence>
<evidence type="ECO:0000313" key="1">
    <source>
        <dbReference type="EMBL" id="POR45219.1"/>
    </source>
</evidence>
<proteinExistence type="predicted"/>
<comment type="caution">
    <text evidence="1">The sequence shown here is derived from an EMBL/GenBank/DDBJ whole genome shotgun (WGS) entry which is preliminary data.</text>
</comment>
<dbReference type="EMBL" id="PQGA01000038">
    <property type="protein sequence ID" value="POR45219.1"/>
    <property type="molecule type" value="Genomic_DNA"/>
</dbReference>
<dbReference type="Proteomes" id="UP000237381">
    <property type="component" value="Unassembled WGS sequence"/>
</dbReference>
<organism evidence="1 2">
    <name type="scientific">Paraburkholderia eburnea</name>
    <dbReference type="NCBI Taxonomy" id="1189126"/>
    <lineage>
        <taxon>Bacteria</taxon>
        <taxon>Pseudomonadati</taxon>
        <taxon>Pseudomonadota</taxon>
        <taxon>Betaproteobacteria</taxon>
        <taxon>Burkholderiales</taxon>
        <taxon>Burkholderiaceae</taxon>
        <taxon>Paraburkholderia</taxon>
    </lineage>
</organism>
<gene>
    <name evidence="1" type="ORF">B0G62_1387</name>
</gene>
<reference evidence="1 2" key="1">
    <citation type="submission" date="2018-01" db="EMBL/GenBank/DDBJ databases">
        <title>Genomic Encyclopedia of Type Strains, Phase III (KMG-III): the genomes of soil and plant-associated and newly described type strains.</title>
        <authorList>
            <person name="Whitman W."/>
        </authorList>
    </citation>
    <scope>NUCLEOTIDE SEQUENCE [LARGE SCALE GENOMIC DNA]</scope>
    <source>
        <strain evidence="1 2">JCM 18070</strain>
    </source>
</reference>
<name>A0A2S4LS97_9BURK</name>